<evidence type="ECO:0000256" key="3">
    <source>
        <dbReference type="ARBA" id="ARBA00022679"/>
    </source>
</evidence>
<keyword evidence="4" id="KW-0479">Metal-binding</keyword>
<evidence type="ECO:0000313" key="11">
    <source>
        <dbReference type="Proteomes" id="UP000442694"/>
    </source>
</evidence>
<protein>
    <submittedName>
        <fullName evidence="10">Uncharacterized protein</fullName>
    </submittedName>
</protein>
<comment type="catalytic activity">
    <reaction evidence="8">
        <text>adenosine + phosphate = alpha-D-ribose 1-phosphate + adenine</text>
        <dbReference type="Rhea" id="RHEA:27642"/>
        <dbReference type="ChEBI" id="CHEBI:16335"/>
        <dbReference type="ChEBI" id="CHEBI:16708"/>
        <dbReference type="ChEBI" id="CHEBI:43474"/>
        <dbReference type="ChEBI" id="CHEBI:57720"/>
        <dbReference type="EC" id="2.4.2.1"/>
    </reaction>
    <physiologicalReaction direction="left-to-right" evidence="8">
        <dbReference type="Rhea" id="RHEA:27643"/>
    </physiologicalReaction>
</comment>
<dbReference type="InterPro" id="IPR011324">
    <property type="entry name" value="Cytotoxic_necrot_fac-like_cat"/>
</dbReference>
<accession>A0A833N5Z2</accession>
<dbReference type="SUPFAM" id="SSF64438">
    <property type="entry name" value="CNF1/YfiH-like putative cysteine hydrolases"/>
    <property type="match status" value="1"/>
</dbReference>
<reference evidence="10 11" key="1">
    <citation type="submission" date="2019-10" db="EMBL/GenBank/DDBJ databases">
        <title>New genus of Silvanigrellaceae.</title>
        <authorList>
            <person name="Pitt A."/>
            <person name="Hahn M.W."/>
        </authorList>
    </citation>
    <scope>NUCLEOTIDE SEQUENCE [LARGE SCALE GENOMIC DNA]</scope>
    <source>
        <strain evidence="10 11">33A1-SZDP</strain>
    </source>
</reference>
<dbReference type="GO" id="GO:0016787">
    <property type="term" value="F:hydrolase activity"/>
    <property type="evidence" value="ECO:0007669"/>
    <property type="project" value="UniProtKB-KW"/>
</dbReference>
<organism evidence="10 11">
    <name type="scientific">Fluviispira multicolorata</name>
    <dbReference type="NCBI Taxonomy" id="2654512"/>
    <lineage>
        <taxon>Bacteria</taxon>
        <taxon>Pseudomonadati</taxon>
        <taxon>Bdellovibrionota</taxon>
        <taxon>Oligoflexia</taxon>
        <taxon>Silvanigrellales</taxon>
        <taxon>Silvanigrellaceae</taxon>
        <taxon>Fluviispira</taxon>
    </lineage>
</organism>
<comment type="caution">
    <text evidence="10">The sequence shown here is derived from an EMBL/GenBank/DDBJ whole genome shotgun (WGS) entry which is preliminary data.</text>
</comment>
<evidence type="ECO:0000256" key="6">
    <source>
        <dbReference type="ARBA" id="ARBA00022833"/>
    </source>
</evidence>
<comment type="similarity">
    <text evidence="2">Belongs to the purine nucleoside phosphorylase YfiH/LACC1 family.</text>
</comment>
<name>A0A833N5Z2_9BACT</name>
<evidence type="ECO:0000256" key="9">
    <source>
        <dbReference type="ARBA" id="ARBA00049893"/>
    </source>
</evidence>
<dbReference type="PANTHER" id="PTHR30616:SF2">
    <property type="entry name" value="PURINE NUCLEOSIDE PHOSPHORYLASE LACC1"/>
    <property type="match status" value="1"/>
</dbReference>
<keyword evidence="5" id="KW-0378">Hydrolase</keyword>
<dbReference type="RefSeq" id="WP_152213420.1">
    <property type="nucleotide sequence ID" value="NZ_WFLN01000008.1"/>
</dbReference>
<evidence type="ECO:0000256" key="7">
    <source>
        <dbReference type="ARBA" id="ARBA00047989"/>
    </source>
</evidence>
<dbReference type="EMBL" id="WFLN01000008">
    <property type="protein sequence ID" value="KAB8029079.1"/>
    <property type="molecule type" value="Genomic_DNA"/>
</dbReference>
<dbReference type="Pfam" id="PF02578">
    <property type="entry name" value="Cu-oxidase_4"/>
    <property type="match status" value="1"/>
</dbReference>
<comment type="catalytic activity">
    <reaction evidence="1">
        <text>inosine + phosphate = alpha-D-ribose 1-phosphate + hypoxanthine</text>
        <dbReference type="Rhea" id="RHEA:27646"/>
        <dbReference type="ChEBI" id="CHEBI:17368"/>
        <dbReference type="ChEBI" id="CHEBI:17596"/>
        <dbReference type="ChEBI" id="CHEBI:43474"/>
        <dbReference type="ChEBI" id="CHEBI:57720"/>
        <dbReference type="EC" id="2.4.2.1"/>
    </reaction>
    <physiologicalReaction direction="left-to-right" evidence="1">
        <dbReference type="Rhea" id="RHEA:27647"/>
    </physiologicalReaction>
</comment>
<proteinExistence type="inferred from homology"/>
<evidence type="ECO:0000256" key="1">
    <source>
        <dbReference type="ARBA" id="ARBA00000553"/>
    </source>
</evidence>
<gene>
    <name evidence="10" type="ORF">GCL57_11100</name>
</gene>
<dbReference type="InterPro" id="IPR003730">
    <property type="entry name" value="Cu_polyphenol_OxRdtase"/>
</dbReference>
<dbReference type="Proteomes" id="UP000442694">
    <property type="component" value="Unassembled WGS sequence"/>
</dbReference>
<dbReference type="AlphaFoldDB" id="A0A833N5Z2"/>
<dbReference type="InterPro" id="IPR038371">
    <property type="entry name" value="Cu_polyphenol_OxRdtase_sf"/>
</dbReference>
<dbReference type="PANTHER" id="PTHR30616">
    <property type="entry name" value="UNCHARACTERIZED PROTEIN YFIH"/>
    <property type="match status" value="1"/>
</dbReference>
<keyword evidence="6" id="KW-0862">Zinc</keyword>
<evidence type="ECO:0000256" key="8">
    <source>
        <dbReference type="ARBA" id="ARBA00048968"/>
    </source>
</evidence>
<sequence length="309" mass="34933">MRILVSLNLKEYPTFIPKSFEERFLLNTVVLKDSPFSKDFIKEIPISGLYCSVAFTLNEPLENTFFVKACHGNQVVRACEDGSSLSADAHYISIPISTKQSPQQCKKNLGIRTADCLAVAICFENDKYFIGSLSHAGWKGLSSGILQNTLDKIKQEALQVGVKEAEFVQNLHVHIAPAIFGVSYECGSDVHDALLKHRENLFSQYQQATFYNSIYSDLININQDKILSGIIEKGNQKKIADNKIFPDLQLLAALECIISGISEQNIEILRENTYSHPVLFSFREATHKKTDKNLRQWTHLRFPFVDQNL</sequence>
<keyword evidence="3" id="KW-0808">Transferase</keyword>
<evidence type="ECO:0000313" key="10">
    <source>
        <dbReference type="EMBL" id="KAB8029079.1"/>
    </source>
</evidence>
<keyword evidence="11" id="KW-1185">Reference proteome</keyword>
<dbReference type="Gene3D" id="3.60.140.10">
    <property type="entry name" value="CNF1/YfiH-like putative cysteine hydrolases"/>
    <property type="match status" value="1"/>
</dbReference>
<evidence type="ECO:0000256" key="4">
    <source>
        <dbReference type="ARBA" id="ARBA00022723"/>
    </source>
</evidence>
<evidence type="ECO:0000256" key="5">
    <source>
        <dbReference type="ARBA" id="ARBA00022801"/>
    </source>
</evidence>
<dbReference type="GO" id="GO:0005507">
    <property type="term" value="F:copper ion binding"/>
    <property type="evidence" value="ECO:0007669"/>
    <property type="project" value="TreeGrafter"/>
</dbReference>
<comment type="catalytic activity">
    <reaction evidence="9">
        <text>S-methyl-5'-thioadenosine + phosphate = 5-(methylsulfanyl)-alpha-D-ribose 1-phosphate + adenine</text>
        <dbReference type="Rhea" id="RHEA:11852"/>
        <dbReference type="ChEBI" id="CHEBI:16708"/>
        <dbReference type="ChEBI" id="CHEBI:17509"/>
        <dbReference type="ChEBI" id="CHEBI:43474"/>
        <dbReference type="ChEBI" id="CHEBI:58533"/>
        <dbReference type="EC" id="2.4.2.28"/>
    </reaction>
    <physiologicalReaction direction="left-to-right" evidence="9">
        <dbReference type="Rhea" id="RHEA:11853"/>
    </physiologicalReaction>
</comment>
<comment type="catalytic activity">
    <reaction evidence="7">
        <text>adenosine + H2O + H(+) = inosine + NH4(+)</text>
        <dbReference type="Rhea" id="RHEA:24408"/>
        <dbReference type="ChEBI" id="CHEBI:15377"/>
        <dbReference type="ChEBI" id="CHEBI:15378"/>
        <dbReference type="ChEBI" id="CHEBI:16335"/>
        <dbReference type="ChEBI" id="CHEBI:17596"/>
        <dbReference type="ChEBI" id="CHEBI:28938"/>
        <dbReference type="EC" id="3.5.4.4"/>
    </reaction>
    <physiologicalReaction direction="left-to-right" evidence="7">
        <dbReference type="Rhea" id="RHEA:24409"/>
    </physiologicalReaction>
</comment>
<dbReference type="GO" id="GO:0017061">
    <property type="term" value="F:S-methyl-5-thioadenosine phosphorylase activity"/>
    <property type="evidence" value="ECO:0007669"/>
    <property type="project" value="UniProtKB-EC"/>
</dbReference>
<evidence type="ECO:0000256" key="2">
    <source>
        <dbReference type="ARBA" id="ARBA00007353"/>
    </source>
</evidence>